<organism evidence="2">
    <name type="scientific">marine sediment metagenome</name>
    <dbReference type="NCBI Taxonomy" id="412755"/>
    <lineage>
        <taxon>unclassified sequences</taxon>
        <taxon>metagenomes</taxon>
        <taxon>ecological metagenomes</taxon>
    </lineage>
</organism>
<dbReference type="GO" id="GO:0006259">
    <property type="term" value="P:DNA metabolic process"/>
    <property type="evidence" value="ECO:0007669"/>
    <property type="project" value="InterPro"/>
</dbReference>
<gene>
    <name evidence="2" type="ORF">S12H4_05378</name>
</gene>
<evidence type="ECO:0008006" key="3">
    <source>
        <dbReference type="Google" id="ProtNLM"/>
    </source>
</evidence>
<comment type="caution">
    <text evidence="2">The sequence shown here is derived from an EMBL/GenBank/DDBJ whole genome shotgun (WGS) entry which is preliminary data.</text>
</comment>
<protein>
    <recommendedName>
        <fullName evidence="3">Phage recombination protein Bet</fullName>
    </recommendedName>
</protein>
<sequence length="245" mass="27363">MAEELGKGKADALAKYVGQTSLQKVELQDIIETLWPEAPPVEKTKAIMLCATYGLNPLNKHIFLIPFNKGEPDETWALVMSIHCKRLLASRRGPFSYVDNTPRIMTDDEQLTVFGEVFNDRLYVITKLRDPKTGAESVGYGFWLHKDRPKGENKGNTRFNMAAVRSESQAIDRIRPGEMPMGIEGVEASAIEAEYSITKTEVGEKVGRADGETEGGGEGCRDNFINNERQLNPKNRSVRPRPANH</sequence>
<dbReference type="InterPro" id="IPR018330">
    <property type="entry name" value="RecT_fam"/>
</dbReference>
<reference evidence="2" key="1">
    <citation type="journal article" date="2014" name="Front. Microbiol.">
        <title>High frequency of phylogenetically diverse reductive dehalogenase-homologous genes in deep subseafloor sedimentary metagenomes.</title>
        <authorList>
            <person name="Kawai M."/>
            <person name="Futagami T."/>
            <person name="Toyoda A."/>
            <person name="Takaki Y."/>
            <person name="Nishi S."/>
            <person name="Hori S."/>
            <person name="Arai W."/>
            <person name="Tsubouchi T."/>
            <person name="Morono Y."/>
            <person name="Uchiyama I."/>
            <person name="Ito T."/>
            <person name="Fujiyama A."/>
            <person name="Inagaki F."/>
            <person name="Takami H."/>
        </authorList>
    </citation>
    <scope>NUCLEOTIDE SEQUENCE</scope>
    <source>
        <strain evidence="2">Expedition CK06-06</strain>
    </source>
</reference>
<feature type="compositionally biased region" description="Basic residues" evidence="1">
    <location>
        <begin position="236"/>
        <end position="245"/>
    </location>
</feature>
<feature type="compositionally biased region" description="Basic and acidic residues" evidence="1">
    <location>
        <begin position="202"/>
        <end position="211"/>
    </location>
</feature>
<evidence type="ECO:0000313" key="2">
    <source>
        <dbReference type="EMBL" id="GAI63636.1"/>
    </source>
</evidence>
<feature type="region of interest" description="Disordered" evidence="1">
    <location>
        <begin position="202"/>
        <end position="245"/>
    </location>
</feature>
<dbReference type="AlphaFoldDB" id="X1R9E4"/>
<evidence type="ECO:0000256" key="1">
    <source>
        <dbReference type="SAM" id="MobiDB-lite"/>
    </source>
</evidence>
<name>X1R9E4_9ZZZZ</name>
<feature type="non-terminal residue" evidence="2">
    <location>
        <position position="245"/>
    </location>
</feature>
<feature type="compositionally biased region" description="Polar residues" evidence="1">
    <location>
        <begin position="224"/>
        <end position="235"/>
    </location>
</feature>
<dbReference type="GO" id="GO:0003677">
    <property type="term" value="F:DNA binding"/>
    <property type="evidence" value="ECO:0007669"/>
    <property type="project" value="InterPro"/>
</dbReference>
<dbReference type="Pfam" id="PF03837">
    <property type="entry name" value="RecT"/>
    <property type="match status" value="1"/>
</dbReference>
<dbReference type="EMBL" id="BARW01001769">
    <property type="protein sequence ID" value="GAI63636.1"/>
    <property type="molecule type" value="Genomic_DNA"/>
</dbReference>
<proteinExistence type="predicted"/>
<accession>X1R9E4</accession>